<comment type="similarity">
    <text evidence="2">Belongs to the peptidase S1 family. CLIP subfamily.</text>
</comment>
<dbReference type="EMBL" id="JARKHS020026037">
    <property type="protein sequence ID" value="KAK8766770.1"/>
    <property type="molecule type" value="Genomic_DNA"/>
</dbReference>
<evidence type="ECO:0000256" key="1">
    <source>
        <dbReference type="ARBA" id="ARBA00023157"/>
    </source>
</evidence>
<dbReference type="InterPro" id="IPR001314">
    <property type="entry name" value="Peptidase_S1A"/>
</dbReference>
<dbReference type="PROSITE" id="PS50240">
    <property type="entry name" value="TRYPSIN_DOM"/>
    <property type="match status" value="1"/>
</dbReference>
<dbReference type="InterPro" id="IPR033116">
    <property type="entry name" value="TRYPSIN_SER"/>
</dbReference>
<dbReference type="Gene3D" id="2.40.10.10">
    <property type="entry name" value="Trypsin-like serine proteases"/>
    <property type="match status" value="1"/>
</dbReference>
<evidence type="ECO:0000259" key="4">
    <source>
        <dbReference type="PROSITE" id="PS50240"/>
    </source>
</evidence>
<protein>
    <recommendedName>
        <fullName evidence="4">Peptidase S1 domain-containing protein</fullName>
    </recommendedName>
</protein>
<dbReference type="PANTHER" id="PTHR24252:SF7">
    <property type="entry name" value="HYALIN"/>
    <property type="match status" value="1"/>
</dbReference>
<reference evidence="5 6" key="1">
    <citation type="journal article" date="2023" name="Arcadia Sci">
        <title>De novo assembly of a long-read Amblyomma americanum tick genome.</title>
        <authorList>
            <person name="Chou S."/>
            <person name="Poskanzer K.E."/>
            <person name="Rollins M."/>
            <person name="Thuy-Boun P.S."/>
        </authorList>
    </citation>
    <scope>NUCLEOTIDE SEQUENCE [LARGE SCALE GENOMIC DNA]</scope>
    <source>
        <strain evidence="5">F_SG_1</strain>
        <tissue evidence="5">Salivary glands</tissue>
    </source>
</reference>
<dbReference type="InterPro" id="IPR009003">
    <property type="entry name" value="Peptidase_S1_PA"/>
</dbReference>
<dbReference type="SUPFAM" id="SSF50494">
    <property type="entry name" value="Trypsin-like serine proteases"/>
    <property type="match status" value="1"/>
</dbReference>
<keyword evidence="6" id="KW-1185">Reference proteome</keyword>
<dbReference type="CDD" id="cd00190">
    <property type="entry name" value="Tryp_SPc"/>
    <property type="match status" value="1"/>
</dbReference>
<feature type="compositionally biased region" description="Polar residues" evidence="3">
    <location>
        <begin position="10"/>
        <end position="20"/>
    </location>
</feature>
<evidence type="ECO:0000256" key="3">
    <source>
        <dbReference type="SAM" id="MobiDB-lite"/>
    </source>
</evidence>
<dbReference type="SMART" id="SM00020">
    <property type="entry name" value="Tryp_SPc"/>
    <property type="match status" value="1"/>
</dbReference>
<feature type="region of interest" description="Disordered" evidence="3">
    <location>
        <begin position="1"/>
        <end position="21"/>
    </location>
</feature>
<comment type="caution">
    <text evidence="5">The sequence shown here is derived from an EMBL/GenBank/DDBJ whole genome shotgun (WGS) entry which is preliminary data.</text>
</comment>
<dbReference type="PRINTS" id="PR00722">
    <property type="entry name" value="CHYMOTRYPSIN"/>
</dbReference>
<sequence>MLSPRGALQDTCTRSGTTGSEMAPTKLKSGLIYTHLTKAPTNAPTTAPTTITAWLLHLQNAVLFLRLTRESSEATRSNRTSGRGWLKAHNIIIRLGAHNIREWSVNVLDIQVSHIRQHPDFQMNTHMNDIAVLRLERPVTFNKYIRPVCLPERPVETYFSKTAVATGWGTLKFGGPSSNVLREVELIVWNNTDGNQRFTQPITEVFLCAGAKKREGDTCQGDSGGPLMVQTRPNQWTLIGVTSWGNGCGMRDFPGVYTRISHFLNYIENTPSVNGYWPISNHK</sequence>
<evidence type="ECO:0000256" key="2">
    <source>
        <dbReference type="ARBA" id="ARBA00024195"/>
    </source>
</evidence>
<keyword evidence="1" id="KW-1015">Disulfide bond</keyword>
<dbReference type="Pfam" id="PF00089">
    <property type="entry name" value="Trypsin"/>
    <property type="match status" value="1"/>
</dbReference>
<accession>A0AAQ4DWD0</accession>
<name>A0AAQ4DWD0_AMBAM</name>
<proteinExistence type="inferred from homology"/>
<dbReference type="InterPro" id="IPR001254">
    <property type="entry name" value="Trypsin_dom"/>
</dbReference>
<dbReference type="Proteomes" id="UP001321473">
    <property type="component" value="Unassembled WGS sequence"/>
</dbReference>
<dbReference type="FunFam" id="2.40.10.10:FF:000002">
    <property type="entry name" value="Transmembrane protease serine"/>
    <property type="match status" value="1"/>
</dbReference>
<feature type="domain" description="Peptidase S1" evidence="4">
    <location>
        <begin position="88"/>
        <end position="272"/>
    </location>
</feature>
<dbReference type="PROSITE" id="PS00135">
    <property type="entry name" value="TRYPSIN_SER"/>
    <property type="match status" value="1"/>
</dbReference>
<dbReference type="GO" id="GO:0006508">
    <property type="term" value="P:proteolysis"/>
    <property type="evidence" value="ECO:0007669"/>
    <property type="project" value="InterPro"/>
</dbReference>
<gene>
    <name evidence="5" type="ORF">V5799_006443</name>
</gene>
<dbReference type="InterPro" id="IPR043504">
    <property type="entry name" value="Peptidase_S1_PA_chymotrypsin"/>
</dbReference>
<dbReference type="PANTHER" id="PTHR24252">
    <property type="entry name" value="ACROSIN-RELATED"/>
    <property type="match status" value="1"/>
</dbReference>
<dbReference type="AlphaFoldDB" id="A0AAQ4DWD0"/>
<evidence type="ECO:0000313" key="5">
    <source>
        <dbReference type="EMBL" id="KAK8766770.1"/>
    </source>
</evidence>
<evidence type="ECO:0000313" key="6">
    <source>
        <dbReference type="Proteomes" id="UP001321473"/>
    </source>
</evidence>
<organism evidence="5 6">
    <name type="scientific">Amblyomma americanum</name>
    <name type="common">Lone star tick</name>
    <dbReference type="NCBI Taxonomy" id="6943"/>
    <lineage>
        <taxon>Eukaryota</taxon>
        <taxon>Metazoa</taxon>
        <taxon>Ecdysozoa</taxon>
        <taxon>Arthropoda</taxon>
        <taxon>Chelicerata</taxon>
        <taxon>Arachnida</taxon>
        <taxon>Acari</taxon>
        <taxon>Parasitiformes</taxon>
        <taxon>Ixodida</taxon>
        <taxon>Ixodoidea</taxon>
        <taxon>Ixodidae</taxon>
        <taxon>Amblyomminae</taxon>
        <taxon>Amblyomma</taxon>
    </lineage>
</organism>
<dbReference type="GO" id="GO:0004252">
    <property type="term" value="F:serine-type endopeptidase activity"/>
    <property type="evidence" value="ECO:0007669"/>
    <property type="project" value="InterPro"/>
</dbReference>